<dbReference type="PANTHER" id="PTHR43429">
    <property type="entry name" value="PYRIDINE NUCLEOTIDE-DISULFIDE OXIDOREDUCTASE DOMAIN-CONTAINING"/>
    <property type="match status" value="1"/>
</dbReference>
<evidence type="ECO:0000256" key="5">
    <source>
        <dbReference type="ARBA" id="ARBA00023002"/>
    </source>
</evidence>
<dbReference type="PRINTS" id="PR00368">
    <property type="entry name" value="FADPNR"/>
</dbReference>
<comment type="similarity">
    <text evidence="2">Belongs to the class-III pyridine nucleotide-disulfide oxidoreductase family.</text>
</comment>
<sequence>MAKERVLIVGGDAAGMSAAGQIRKLLPDAEITVYERSGYSSYSACGIPYFIAGLVEPETRLVVRTPEEFLQKQNIVVKVRHEVLSLDPDGGTVLVRDLESGREFRDSWDRLLIATGASPAVPPVEGAKAEGIFTLSTLETGIAARRYVDKFRPRHAVVIGGGYIGLEMAEAFACVRGMKVTLLDKSPQVMNTFDADMAELIASAIRGIGTALRLGEGLVGFGTEGGRIRSVITEHGEIETEMVIMGLGVRPNSGLAGDAGLKLSVRDSIFADETMATSRPGIWAAGDCASTTHLMTGKPFWVALGTVANKMGRVAGISMGGGRAAFPGVYGTAMSKHCGLEVARTGLTEREAEENGFRSVSSVIRTKTRAGYYPGAETMHVKLVGEEGSGRLLGGQIVGGQGSAKRVDIIATALAGGMTVNNLLELDLGYAPPFSMAWDPVQIAGRELLKKTGGE</sequence>
<dbReference type="InterPro" id="IPR050260">
    <property type="entry name" value="FAD-bd_OxRdtase"/>
</dbReference>
<comment type="caution">
    <text evidence="9">The sequence shown here is derived from an EMBL/GenBank/DDBJ whole genome shotgun (WGS) entry which is preliminary data.</text>
</comment>
<name>A0A4R8M8Y9_9BACT</name>
<dbReference type="PANTHER" id="PTHR43429:SF1">
    <property type="entry name" value="NAD(P)H SULFUR OXIDOREDUCTASE (COA-DEPENDENT)"/>
    <property type="match status" value="1"/>
</dbReference>
<evidence type="ECO:0000259" key="7">
    <source>
        <dbReference type="Pfam" id="PF02852"/>
    </source>
</evidence>
<keyword evidence="4" id="KW-0274">FAD</keyword>
<dbReference type="RefSeq" id="WP_133957150.1">
    <property type="nucleotide sequence ID" value="NZ_SORI01000005.1"/>
</dbReference>
<dbReference type="Proteomes" id="UP000295066">
    <property type="component" value="Unassembled WGS sequence"/>
</dbReference>
<dbReference type="InterPro" id="IPR023753">
    <property type="entry name" value="FAD/NAD-binding_dom"/>
</dbReference>
<dbReference type="InterPro" id="IPR004099">
    <property type="entry name" value="Pyr_nucl-diS_OxRdtase_dimer"/>
</dbReference>
<keyword evidence="5" id="KW-0560">Oxidoreductase</keyword>
<dbReference type="PRINTS" id="PR00469">
    <property type="entry name" value="PNDRDTASEII"/>
</dbReference>
<feature type="domain" description="FAD/NAD(P)-binding" evidence="8">
    <location>
        <begin position="5"/>
        <end position="293"/>
    </location>
</feature>
<dbReference type="AlphaFoldDB" id="A0A4R8M8Y9"/>
<dbReference type="InterPro" id="IPR036188">
    <property type="entry name" value="FAD/NAD-bd_sf"/>
</dbReference>
<evidence type="ECO:0000259" key="8">
    <source>
        <dbReference type="Pfam" id="PF07992"/>
    </source>
</evidence>
<keyword evidence="10" id="KW-1185">Reference proteome</keyword>
<dbReference type="InterPro" id="IPR016156">
    <property type="entry name" value="FAD/NAD-linked_Rdtase_dimer_sf"/>
</dbReference>
<dbReference type="EMBL" id="SORI01000005">
    <property type="protein sequence ID" value="TDY61704.1"/>
    <property type="molecule type" value="Genomic_DNA"/>
</dbReference>
<organism evidence="9 10">
    <name type="scientific">Aminivibrio pyruvatiphilus</name>
    <dbReference type="NCBI Taxonomy" id="1005740"/>
    <lineage>
        <taxon>Bacteria</taxon>
        <taxon>Thermotogati</taxon>
        <taxon>Synergistota</taxon>
        <taxon>Synergistia</taxon>
        <taxon>Synergistales</taxon>
        <taxon>Aminobacteriaceae</taxon>
        <taxon>Aminivibrio</taxon>
    </lineage>
</organism>
<feature type="domain" description="Pyridine nucleotide-disulphide oxidoreductase dimerisation" evidence="7">
    <location>
        <begin position="336"/>
        <end position="437"/>
    </location>
</feature>
<evidence type="ECO:0000313" key="9">
    <source>
        <dbReference type="EMBL" id="TDY61704.1"/>
    </source>
</evidence>
<evidence type="ECO:0000256" key="3">
    <source>
        <dbReference type="ARBA" id="ARBA00022630"/>
    </source>
</evidence>
<comment type="cofactor">
    <cofactor evidence="1">
        <name>FAD</name>
        <dbReference type="ChEBI" id="CHEBI:57692"/>
    </cofactor>
</comment>
<dbReference type="SUPFAM" id="SSF51905">
    <property type="entry name" value="FAD/NAD(P)-binding domain"/>
    <property type="match status" value="2"/>
</dbReference>
<keyword evidence="6" id="KW-0676">Redox-active center</keyword>
<dbReference type="OrthoDB" id="9802028at2"/>
<dbReference type="SUPFAM" id="SSF55424">
    <property type="entry name" value="FAD/NAD-linked reductases, dimerisation (C-terminal) domain"/>
    <property type="match status" value="1"/>
</dbReference>
<proteinExistence type="inferred from homology"/>
<evidence type="ECO:0000256" key="4">
    <source>
        <dbReference type="ARBA" id="ARBA00022827"/>
    </source>
</evidence>
<evidence type="ECO:0000256" key="6">
    <source>
        <dbReference type="ARBA" id="ARBA00023284"/>
    </source>
</evidence>
<keyword evidence="3" id="KW-0285">Flavoprotein</keyword>
<dbReference type="Gene3D" id="3.50.50.60">
    <property type="entry name" value="FAD/NAD(P)-binding domain"/>
    <property type="match status" value="2"/>
</dbReference>
<dbReference type="Pfam" id="PF07992">
    <property type="entry name" value="Pyr_redox_2"/>
    <property type="match status" value="1"/>
</dbReference>
<accession>A0A4R8M8Y9</accession>
<dbReference type="GO" id="GO:0016491">
    <property type="term" value="F:oxidoreductase activity"/>
    <property type="evidence" value="ECO:0007669"/>
    <property type="project" value="UniProtKB-KW"/>
</dbReference>
<reference evidence="9 10" key="1">
    <citation type="submission" date="2019-03" db="EMBL/GenBank/DDBJ databases">
        <title>Genomic Encyclopedia of Type Strains, Phase IV (KMG-IV): sequencing the most valuable type-strain genomes for metagenomic binning, comparative biology and taxonomic classification.</title>
        <authorList>
            <person name="Goeker M."/>
        </authorList>
    </citation>
    <scope>NUCLEOTIDE SEQUENCE [LARGE SCALE GENOMIC DNA]</scope>
    <source>
        <strain evidence="9 10">DSM 25964</strain>
    </source>
</reference>
<evidence type="ECO:0000256" key="1">
    <source>
        <dbReference type="ARBA" id="ARBA00001974"/>
    </source>
</evidence>
<protein>
    <submittedName>
        <fullName evidence="9">NADPH-dependent 2,4-dienoyl-CoA reductase/sulfur reductase-like enzyme</fullName>
    </submittedName>
</protein>
<evidence type="ECO:0000313" key="10">
    <source>
        <dbReference type="Proteomes" id="UP000295066"/>
    </source>
</evidence>
<evidence type="ECO:0000256" key="2">
    <source>
        <dbReference type="ARBA" id="ARBA00009130"/>
    </source>
</evidence>
<dbReference type="Pfam" id="PF02852">
    <property type="entry name" value="Pyr_redox_dim"/>
    <property type="match status" value="1"/>
</dbReference>
<gene>
    <name evidence="9" type="ORF">C8D99_105117</name>
</gene>